<dbReference type="RefSeq" id="XP_001713545.1">
    <property type="nucleotide sequence ID" value="XM_001713493.1"/>
</dbReference>
<proteinExistence type="predicted"/>
<protein>
    <submittedName>
        <fullName evidence="2">Uncharacterized protein</fullName>
    </submittedName>
</protein>
<dbReference type="EMBL" id="AF165818">
    <property type="protein sequence ID" value="AAK39840.1"/>
    <property type="molecule type" value="Genomic_DNA"/>
</dbReference>
<dbReference type="GeneID" id="857328"/>
<evidence type="ECO:0000256" key="1">
    <source>
        <dbReference type="SAM" id="Phobius"/>
    </source>
</evidence>
<dbReference type="AlphaFoldDB" id="Q98RW0"/>
<dbReference type="PIR" id="E90088">
    <property type="entry name" value="E90088"/>
</dbReference>
<dbReference type="Proteomes" id="UP000242167">
    <property type="component" value="Nucleomorph 1"/>
</dbReference>
<organism evidence="2 3">
    <name type="scientific">Guillardia theta</name>
    <name type="common">Cryptophyte</name>
    <name type="synonym">Cryptomonas phi</name>
    <dbReference type="NCBI Taxonomy" id="55529"/>
    <lineage>
        <taxon>Eukaryota</taxon>
        <taxon>Cryptophyceae</taxon>
        <taxon>Pyrenomonadales</taxon>
        <taxon>Geminigeraceae</taxon>
        <taxon>Guillardia</taxon>
    </lineage>
</organism>
<gene>
    <name evidence="2" type="primary">orf171</name>
</gene>
<reference evidence="2 3" key="1">
    <citation type="journal article" date="2001" name="Nature">
        <title>The highly reduced genome of an enslaved algal nucleus.</title>
        <authorList>
            <person name="Douglas S."/>
            <person name="Zauner S."/>
            <person name="Fraunholz M."/>
            <person name="Beaton M."/>
            <person name="Penny S."/>
            <person name="Deng L."/>
            <person name="Wu X."/>
            <person name="Reith M."/>
            <person name="Cavalier-Smith T."/>
            <person name="Maier U."/>
        </authorList>
    </citation>
    <scope>NUCLEOTIDE SEQUENCE [LARGE SCALE GENOMIC DNA]</scope>
</reference>
<keyword evidence="2" id="KW-0542">Nucleomorph</keyword>
<keyword evidence="1" id="KW-0472">Membrane</keyword>
<feature type="transmembrane region" description="Helical" evidence="1">
    <location>
        <begin position="53"/>
        <end position="73"/>
    </location>
</feature>
<keyword evidence="1" id="KW-1133">Transmembrane helix</keyword>
<geneLocation type="nucleomorph" evidence="2"/>
<accession>Q98RW0</accession>
<feature type="transmembrane region" description="Helical" evidence="1">
    <location>
        <begin position="101"/>
        <end position="123"/>
    </location>
</feature>
<keyword evidence="1" id="KW-0812">Transmembrane</keyword>
<sequence>MTFNLIILINGWKASKGSKRHLNLLKSYFYISLDREYKIDFCFSKNLSMKFKLRPITSILLILKKFLIIYNTINFTEKKIKIISAVLINKMLKNNYRINCILFKYFISIICFYENAFLIFANFKLIFIKLCKLTSNNSYFFFKKNKYFITENYTDILKYYSIKFLTKSDEI</sequence>
<evidence type="ECO:0000313" key="3">
    <source>
        <dbReference type="Proteomes" id="UP000242167"/>
    </source>
</evidence>
<evidence type="ECO:0000313" key="2">
    <source>
        <dbReference type="EMBL" id="AAK39840.1"/>
    </source>
</evidence>
<name>Q98RW0_GUITH</name>